<sequence>MKLAQSIALPASVITTGLIAGLFFGWVCSVMPGLGRGSDRAFVETMQHVNRAIINGWFMLPFVGSIPLIALVAVLAWRGQGRPALPWIIAGLVFYIVAFLVTMLANVPLNDELDRAGDPARIADLAAVRERFERPWVTWNIVRTLAHTAAFGCLVWALVVYGAHRDQQRAAGEPSPAAGPGTARSATGTAEPPG</sequence>
<evidence type="ECO:0000256" key="1">
    <source>
        <dbReference type="SAM" id="MobiDB-lite"/>
    </source>
</evidence>
<dbReference type="Pfam" id="PF08592">
    <property type="entry name" value="Anthrone_oxy"/>
    <property type="match status" value="1"/>
</dbReference>
<accession>A0ABP5XIS9</accession>
<keyword evidence="2" id="KW-0812">Transmembrane</keyword>
<name>A0ABP5XIS9_9ACTN</name>
<keyword evidence="4" id="KW-1185">Reference proteome</keyword>
<proteinExistence type="predicted"/>
<reference evidence="4" key="1">
    <citation type="journal article" date="2019" name="Int. J. Syst. Evol. Microbiol.">
        <title>The Global Catalogue of Microorganisms (GCM) 10K type strain sequencing project: providing services to taxonomists for standard genome sequencing and annotation.</title>
        <authorList>
            <consortium name="The Broad Institute Genomics Platform"/>
            <consortium name="The Broad Institute Genome Sequencing Center for Infectious Disease"/>
            <person name="Wu L."/>
            <person name="Ma J."/>
        </authorList>
    </citation>
    <scope>NUCLEOTIDE SEQUENCE [LARGE SCALE GENOMIC DNA]</scope>
    <source>
        <strain evidence="4">JCM 3325</strain>
    </source>
</reference>
<evidence type="ECO:0000313" key="3">
    <source>
        <dbReference type="EMBL" id="GAA2454164.1"/>
    </source>
</evidence>
<dbReference type="Proteomes" id="UP001501231">
    <property type="component" value="Unassembled WGS sequence"/>
</dbReference>
<protein>
    <submittedName>
        <fullName evidence="3">DUF1772 domain-containing protein</fullName>
    </submittedName>
</protein>
<dbReference type="EMBL" id="BAAARW010000039">
    <property type="protein sequence ID" value="GAA2454164.1"/>
    <property type="molecule type" value="Genomic_DNA"/>
</dbReference>
<gene>
    <name evidence="3" type="ORF">GCM10010191_86260</name>
</gene>
<feature type="region of interest" description="Disordered" evidence="1">
    <location>
        <begin position="169"/>
        <end position="194"/>
    </location>
</feature>
<feature type="compositionally biased region" description="Low complexity" evidence="1">
    <location>
        <begin position="170"/>
        <end position="183"/>
    </location>
</feature>
<comment type="caution">
    <text evidence="3">The sequence shown here is derived from an EMBL/GenBank/DDBJ whole genome shotgun (WGS) entry which is preliminary data.</text>
</comment>
<feature type="transmembrane region" description="Helical" evidence="2">
    <location>
        <begin position="7"/>
        <end position="34"/>
    </location>
</feature>
<feature type="transmembrane region" description="Helical" evidence="2">
    <location>
        <begin position="54"/>
        <end position="77"/>
    </location>
</feature>
<feature type="transmembrane region" description="Helical" evidence="2">
    <location>
        <begin position="141"/>
        <end position="161"/>
    </location>
</feature>
<feature type="transmembrane region" description="Helical" evidence="2">
    <location>
        <begin position="84"/>
        <end position="105"/>
    </location>
</feature>
<evidence type="ECO:0000313" key="4">
    <source>
        <dbReference type="Proteomes" id="UP001501231"/>
    </source>
</evidence>
<keyword evidence="2" id="KW-1133">Transmembrane helix</keyword>
<dbReference type="InterPro" id="IPR013901">
    <property type="entry name" value="Anthrone_oxy"/>
</dbReference>
<dbReference type="RefSeq" id="WP_344597317.1">
    <property type="nucleotide sequence ID" value="NZ_BAAARW010000039.1"/>
</dbReference>
<organism evidence="3 4">
    <name type="scientific">Actinomadura vinacea</name>
    <dbReference type="NCBI Taxonomy" id="115336"/>
    <lineage>
        <taxon>Bacteria</taxon>
        <taxon>Bacillati</taxon>
        <taxon>Actinomycetota</taxon>
        <taxon>Actinomycetes</taxon>
        <taxon>Streptosporangiales</taxon>
        <taxon>Thermomonosporaceae</taxon>
        <taxon>Actinomadura</taxon>
    </lineage>
</organism>
<keyword evidence="2" id="KW-0472">Membrane</keyword>
<evidence type="ECO:0000256" key="2">
    <source>
        <dbReference type="SAM" id="Phobius"/>
    </source>
</evidence>